<evidence type="ECO:0000313" key="1">
    <source>
        <dbReference type="EMBL" id="SDD52530.1"/>
    </source>
</evidence>
<accession>A0A1G6VFQ5</accession>
<evidence type="ECO:0000313" key="2">
    <source>
        <dbReference type="Proteomes" id="UP000199467"/>
    </source>
</evidence>
<proteinExistence type="predicted"/>
<name>A0A1G6VFQ5_9GAMM</name>
<organism evidence="1 2">
    <name type="scientific">Ectopseudomonas chengduensis</name>
    <dbReference type="NCBI Taxonomy" id="489632"/>
    <lineage>
        <taxon>Bacteria</taxon>
        <taxon>Pseudomonadati</taxon>
        <taxon>Pseudomonadota</taxon>
        <taxon>Gammaproteobacteria</taxon>
        <taxon>Pseudomonadales</taxon>
        <taxon>Pseudomonadaceae</taxon>
        <taxon>Ectopseudomonas</taxon>
    </lineage>
</organism>
<keyword evidence="2" id="KW-1185">Reference proteome</keyword>
<dbReference type="Proteomes" id="UP000199467">
    <property type="component" value="Unassembled WGS sequence"/>
</dbReference>
<dbReference type="RefSeq" id="WP_017675736.1">
    <property type="nucleotide sequence ID" value="NZ_FMZQ01000019.1"/>
</dbReference>
<dbReference type="EMBL" id="FMZQ01000019">
    <property type="protein sequence ID" value="SDD52530.1"/>
    <property type="molecule type" value="Genomic_DNA"/>
</dbReference>
<gene>
    <name evidence="1" type="ORF">SAMN05216576_1197</name>
</gene>
<sequence length="481" mass="53747">MPAIADLLKATLELRGHATQFFDESFRLTVEGESLSGAVKAALQQIDSLARQLNIEAPIVMISGAAVDTAELASDTFDDEPWRLVFGKSPLAQKMCARDDENTLLFFTTDGFLEWVGRLDPFQYPGKNEPDLARPTTIRVNGLTAAFGGPLLWVLPPTEQVSSIPTNKLPDQSDVHGLIHTNAVKPLRVCPSAYALTWGDIGSPTAQPLVRLSACALAACLVQELKHTDDGYDATLRGTKRLSLPLYDSRQEVSAEALSQLAEAVCWVYEERPETRLRLVMDRLSIDIEHGQTLLAGTEKYLAVALQQARDSYTFVILDRKDAYHKEVRELMKDMKSQADLYASKVRDLVSSLTRDILSVLVFIGFSFIGKFDQRNIHVLLESTELSLLVKFLAGYLLLSCVLQFISHLRDASLAYEESRTWLDVLQHYSSRSDKQDRFLTPIDRRRVTLFVAMGIIGVIYAILILVTWNLPFTVELLLAQ</sequence>
<dbReference type="AlphaFoldDB" id="A0A1G6VFQ5"/>
<protein>
    <submittedName>
        <fullName evidence="1">Uncharacterized protein</fullName>
    </submittedName>
</protein>
<reference evidence="2" key="1">
    <citation type="submission" date="2016-10" db="EMBL/GenBank/DDBJ databases">
        <authorList>
            <person name="Varghese N."/>
            <person name="Submissions S."/>
        </authorList>
    </citation>
    <scope>NUCLEOTIDE SEQUENCE [LARGE SCALE GENOMIC DNA]</scope>
    <source>
        <strain evidence="2">DSM 26382</strain>
    </source>
</reference>